<evidence type="ECO:0000256" key="1">
    <source>
        <dbReference type="SAM" id="Phobius"/>
    </source>
</evidence>
<keyword evidence="1" id="KW-0472">Membrane</keyword>
<keyword evidence="1" id="KW-1133">Transmembrane helix</keyword>
<feature type="transmembrane region" description="Helical" evidence="1">
    <location>
        <begin position="12"/>
        <end position="30"/>
    </location>
</feature>
<accession>A0A6C0HPP0</accession>
<dbReference type="AlphaFoldDB" id="A0A6C0HPP0"/>
<organism evidence="2">
    <name type="scientific">viral metagenome</name>
    <dbReference type="NCBI Taxonomy" id="1070528"/>
    <lineage>
        <taxon>unclassified sequences</taxon>
        <taxon>metagenomes</taxon>
        <taxon>organismal metagenomes</taxon>
    </lineage>
</organism>
<reference evidence="2" key="1">
    <citation type="journal article" date="2020" name="Nature">
        <title>Giant virus diversity and host interactions through global metagenomics.</title>
        <authorList>
            <person name="Schulz F."/>
            <person name="Roux S."/>
            <person name="Paez-Espino D."/>
            <person name="Jungbluth S."/>
            <person name="Walsh D.A."/>
            <person name="Denef V.J."/>
            <person name="McMahon K.D."/>
            <person name="Konstantinidis K.T."/>
            <person name="Eloe-Fadrosh E.A."/>
            <person name="Kyrpides N.C."/>
            <person name="Woyke T."/>
        </authorList>
    </citation>
    <scope>NUCLEOTIDE SEQUENCE</scope>
    <source>
        <strain evidence="2">GVMAG-M-3300023184-160</strain>
    </source>
</reference>
<evidence type="ECO:0000313" key="2">
    <source>
        <dbReference type="EMBL" id="QHT81883.1"/>
    </source>
</evidence>
<sequence length="166" mass="19236">MSGEDEQHRNVVLFVFFASYLYFYYVQTKIDLQKDWLNRRCNPLNMFIGSLYMPNDTSTKNFGTCVSQYTTDMIEKQVTDLSTTSIGQMTTSINGLNQNMTRLNQSVSNTSEFLNRRYDRTNTSIQKLNTDYGTESEAKAQLNTKVTTFTGEMLNIFNHIKDYVKT</sequence>
<dbReference type="EMBL" id="MN739993">
    <property type="protein sequence ID" value="QHT81883.1"/>
    <property type="molecule type" value="Genomic_DNA"/>
</dbReference>
<name>A0A6C0HPP0_9ZZZZ</name>
<protein>
    <submittedName>
        <fullName evidence="2">Uncharacterized protein</fullName>
    </submittedName>
</protein>
<keyword evidence="1" id="KW-0812">Transmembrane</keyword>
<proteinExistence type="predicted"/>